<dbReference type="GO" id="GO:0031676">
    <property type="term" value="C:plasma membrane-derived thylakoid membrane"/>
    <property type="evidence" value="ECO:0007669"/>
    <property type="project" value="UniProtKB-SubCell"/>
</dbReference>
<dbReference type="InterPro" id="IPR035982">
    <property type="entry name" value="PSI_centre_PsaK_sf"/>
</dbReference>
<sequence length="85" mass="8738">MIHSILLAAQATVPATPVWSFKIALVMVICNILGLVFARIGTQDRGTKPPSPIPGFGFPQLLAGTCFGHILGAGAILGLTNIGAI</sequence>
<dbReference type="GO" id="GO:0015979">
    <property type="term" value="P:photosynthesis"/>
    <property type="evidence" value="ECO:0007669"/>
    <property type="project" value="UniProtKB-UniRule"/>
</dbReference>
<keyword evidence="3 9" id="KW-0602">Photosynthesis</keyword>
<feature type="transmembrane region" description="Helical" evidence="9">
    <location>
        <begin position="20"/>
        <end position="40"/>
    </location>
</feature>
<protein>
    <recommendedName>
        <fullName evidence="9">Photosystem I reaction center subunit PsaK</fullName>
    </recommendedName>
    <alternativeName>
        <fullName evidence="9">Photosystem I subunit X</fullName>
    </alternativeName>
</protein>
<dbReference type="RefSeq" id="WP_226587707.1">
    <property type="nucleotide sequence ID" value="NZ_BLAY01000121.1"/>
</dbReference>
<organism evidence="10 11">
    <name type="scientific">Microseira wollei NIES-4236</name>
    <dbReference type="NCBI Taxonomy" id="2530354"/>
    <lineage>
        <taxon>Bacteria</taxon>
        <taxon>Bacillati</taxon>
        <taxon>Cyanobacteriota</taxon>
        <taxon>Cyanophyceae</taxon>
        <taxon>Oscillatoriophycideae</taxon>
        <taxon>Aerosakkonematales</taxon>
        <taxon>Aerosakkonemataceae</taxon>
        <taxon>Microseira</taxon>
    </lineage>
</organism>
<gene>
    <name evidence="9 10" type="primary">psaK</name>
    <name evidence="10" type="ORF">MiSe_62320</name>
</gene>
<name>A0AAV3XHP2_9CYAN</name>
<keyword evidence="5 9" id="KW-0603">Photosystem I</keyword>
<evidence type="ECO:0000256" key="8">
    <source>
        <dbReference type="ARBA" id="ARBA00023136"/>
    </source>
</evidence>
<dbReference type="SUPFAM" id="SSF81563">
    <property type="entry name" value="Photosystem I reaction center subunit X, PsaK"/>
    <property type="match status" value="1"/>
</dbReference>
<comment type="caution">
    <text evidence="10">The sequence shown here is derived from an EMBL/GenBank/DDBJ whole genome shotgun (WGS) entry which is preliminary data.</text>
</comment>
<dbReference type="NCBIfam" id="TIGR03049">
    <property type="entry name" value="PS_I_psaK"/>
    <property type="match status" value="1"/>
</dbReference>
<dbReference type="InterPro" id="IPR000549">
    <property type="entry name" value="PSI_PsaG/PsaK"/>
</dbReference>
<dbReference type="Pfam" id="PF01241">
    <property type="entry name" value="PSI_PSAK"/>
    <property type="match status" value="1"/>
</dbReference>
<proteinExistence type="inferred from homology"/>
<evidence type="ECO:0000256" key="1">
    <source>
        <dbReference type="ARBA" id="ARBA00004141"/>
    </source>
</evidence>
<feature type="transmembrane region" description="Helical" evidence="9">
    <location>
        <begin position="61"/>
        <end position="84"/>
    </location>
</feature>
<evidence type="ECO:0000313" key="10">
    <source>
        <dbReference type="EMBL" id="GET41420.1"/>
    </source>
</evidence>
<keyword evidence="7 9" id="KW-0793">Thylakoid</keyword>
<evidence type="ECO:0000256" key="5">
    <source>
        <dbReference type="ARBA" id="ARBA00022836"/>
    </source>
</evidence>
<evidence type="ECO:0000256" key="4">
    <source>
        <dbReference type="ARBA" id="ARBA00022692"/>
    </source>
</evidence>
<dbReference type="InterPro" id="IPR037101">
    <property type="entry name" value="PSI_PsaK_bact"/>
</dbReference>
<dbReference type="InterPro" id="IPR017492">
    <property type="entry name" value="PSI_PsaK"/>
</dbReference>
<evidence type="ECO:0000256" key="9">
    <source>
        <dbReference type="HAMAP-Rule" id="MF_00474"/>
    </source>
</evidence>
<dbReference type="EMBL" id="BLAY01000121">
    <property type="protein sequence ID" value="GET41420.1"/>
    <property type="molecule type" value="Genomic_DNA"/>
</dbReference>
<evidence type="ECO:0000256" key="2">
    <source>
        <dbReference type="ARBA" id="ARBA00006458"/>
    </source>
</evidence>
<evidence type="ECO:0000256" key="7">
    <source>
        <dbReference type="ARBA" id="ARBA00023078"/>
    </source>
</evidence>
<dbReference type="Proteomes" id="UP001050975">
    <property type="component" value="Unassembled WGS sequence"/>
</dbReference>
<dbReference type="AlphaFoldDB" id="A0AAV3XHP2"/>
<evidence type="ECO:0000256" key="6">
    <source>
        <dbReference type="ARBA" id="ARBA00022989"/>
    </source>
</evidence>
<comment type="similarity">
    <text evidence="2 9">Belongs to the PsaG/PsaK family.</text>
</comment>
<keyword evidence="6 9" id="KW-1133">Transmembrane helix</keyword>
<evidence type="ECO:0000313" key="11">
    <source>
        <dbReference type="Proteomes" id="UP001050975"/>
    </source>
</evidence>
<reference evidence="10" key="1">
    <citation type="submission" date="2019-10" db="EMBL/GenBank/DDBJ databases">
        <title>Draft genome sequece of Microseira wollei NIES-4236.</title>
        <authorList>
            <person name="Yamaguchi H."/>
            <person name="Suzuki S."/>
            <person name="Kawachi M."/>
        </authorList>
    </citation>
    <scope>NUCLEOTIDE SEQUENCE</scope>
    <source>
        <strain evidence="10">NIES-4236</strain>
    </source>
</reference>
<dbReference type="Gene3D" id="1.20.860.20">
    <property type="entry name" value="Photosystem I PsaK, reaction centre"/>
    <property type="match status" value="1"/>
</dbReference>
<dbReference type="HAMAP" id="MF_00474">
    <property type="entry name" value="PSI_PsaK"/>
    <property type="match status" value="1"/>
</dbReference>
<evidence type="ECO:0000256" key="3">
    <source>
        <dbReference type="ARBA" id="ARBA00022531"/>
    </source>
</evidence>
<keyword evidence="8 9" id="KW-0472">Membrane</keyword>
<keyword evidence="4 9" id="KW-0812">Transmembrane</keyword>
<keyword evidence="11" id="KW-1185">Reference proteome</keyword>
<comment type="subcellular location">
    <subcellularLocation>
        <location evidence="9">Cellular thylakoid membrane</location>
        <topology evidence="9">Multi-pass membrane protein</topology>
    </subcellularLocation>
    <subcellularLocation>
        <location evidence="1">Membrane</location>
        <topology evidence="1">Multi-pass membrane protein</topology>
    </subcellularLocation>
</comment>
<accession>A0AAV3XHP2</accession>
<dbReference type="GO" id="GO:0009522">
    <property type="term" value="C:photosystem I"/>
    <property type="evidence" value="ECO:0007669"/>
    <property type="project" value="UniProtKB-KW"/>
</dbReference>